<dbReference type="Proteomes" id="UP000236654">
    <property type="component" value="Unassembled WGS sequence"/>
</dbReference>
<comment type="caution">
    <text evidence="1">The sequence shown here is derived from an EMBL/GenBank/DDBJ whole genome shotgun (WGS) entry which is preliminary data.</text>
</comment>
<dbReference type="InterPro" id="IPR006121">
    <property type="entry name" value="HMA_dom"/>
</dbReference>
<evidence type="ECO:0000313" key="1">
    <source>
        <dbReference type="EMBL" id="PKR80312.1"/>
    </source>
</evidence>
<dbReference type="AlphaFoldDB" id="A0A2I0R144"/>
<dbReference type="SUPFAM" id="SSF55008">
    <property type="entry name" value="HMA, heavy metal-associated domain"/>
    <property type="match status" value="1"/>
</dbReference>
<evidence type="ECO:0000313" key="2">
    <source>
        <dbReference type="Proteomes" id="UP000236654"/>
    </source>
</evidence>
<dbReference type="RefSeq" id="WP_101335024.1">
    <property type="nucleotide sequence ID" value="NZ_PJNI01000011.1"/>
</dbReference>
<dbReference type="EMBL" id="PJNI01000011">
    <property type="protein sequence ID" value="PKR80312.1"/>
    <property type="molecule type" value="Genomic_DNA"/>
</dbReference>
<protein>
    <submittedName>
        <fullName evidence="1">Uncharacterized protein</fullName>
    </submittedName>
</protein>
<keyword evidence="2" id="KW-1185">Reference proteome</keyword>
<dbReference type="OrthoDB" id="1178902at2"/>
<name>A0A2I0R144_9FLAO</name>
<sequence length="131" mass="14432">MRNILSFILFTVIIVSCSEQPVLIDNKEVQEEQVKPTHIATFEVEGMMCQKGCGAAIRKGLIDAGGVSTVEVDFKESDPKSEINVYFDSDQTNTEQMLTVIGSLAEMRYSAKLVKITESKITKAIVEGVKV</sequence>
<reference evidence="1 2" key="1">
    <citation type="submission" date="2017-12" db="EMBL/GenBank/DDBJ databases">
        <title>The draft genome sequence of Brumimicrobium saltpan LHR20.</title>
        <authorList>
            <person name="Do Z.-J."/>
            <person name="Luo H.-R."/>
        </authorList>
    </citation>
    <scope>NUCLEOTIDE SEQUENCE [LARGE SCALE GENOMIC DNA]</scope>
    <source>
        <strain evidence="1 2">LHR20</strain>
    </source>
</reference>
<dbReference type="GO" id="GO:0046872">
    <property type="term" value="F:metal ion binding"/>
    <property type="evidence" value="ECO:0007669"/>
    <property type="project" value="InterPro"/>
</dbReference>
<dbReference type="Gene3D" id="3.30.70.100">
    <property type="match status" value="1"/>
</dbReference>
<organism evidence="1 2">
    <name type="scientific">Brumimicrobium salinarum</name>
    <dbReference type="NCBI Taxonomy" id="2058658"/>
    <lineage>
        <taxon>Bacteria</taxon>
        <taxon>Pseudomonadati</taxon>
        <taxon>Bacteroidota</taxon>
        <taxon>Flavobacteriia</taxon>
        <taxon>Flavobacteriales</taxon>
        <taxon>Crocinitomicaceae</taxon>
        <taxon>Brumimicrobium</taxon>
    </lineage>
</organism>
<gene>
    <name evidence="1" type="ORF">CW751_10700</name>
</gene>
<dbReference type="CDD" id="cd00371">
    <property type="entry name" value="HMA"/>
    <property type="match status" value="1"/>
</dbReference>
<proteinExistence type="predicted"/>
<dbReference type="InterPro" id="IPR036163">
    <property type="entry name" value="HMA_dom_sf"/>
</dbReference>
<dbReference type="PROSITE" id="PS51257">
    <property type="entry name" value="PROKAR_LIPOPROTEIN"/>
    <property type="match status" value="1"/>
</dbReference>
<accession>A0A2I0R144</accession>